<evidence type="ECO:0000313" key="4">
    <source>
        <dbReference type="EMBL" id="RFC69302.1"/>
    </source>
</evidence>
<keyword evidence="5" id="KW-1185">Reference proteome</keyword>
<dbReference type="PANTHER" id="PTHR35369">
    <property type="entry name" value="BLR3025 PROTEIN-RELATED"/>
    <property type="match status" value="1"/>
</dbReference>
<reference evidence="5" key="1">
    <citation type="submission" date="2018-08" db="EMBL/GenBank/DDBJ databases">
        <authorList>
            <person name="Im W.T."/>
        </authorList>
    </citation>
    <scope>NUCLEOTIDE SEQUENCE [LARGE SCALE GENOMIC DNA]</scope>
    <source>
        <strain evidence="5">LA-28</strain>
    </source>
</reference>
<gene>
    <name evidence="4" type="ORF">DY251_00705</name>
</gene>
<dbReference type="Pfam" id="PF00817">
    <property type="entry name" value="IMS"/>
    <property type="match status" value="1"/>
</dbReference>
<dbReference type="Pfam" id="PF20114">
    <property type="entry name" value="DUF6504"/>
    <property type="match status" value="1"/>
</dbReference>
<evidence type="ECO:0000259" key="2">
    <source>
        <dbReference type="Pfam" id="PF00817"/>
    </source>
</evidence>
<name>A0A371XJ98_9HYPH</name>
<evidence type="ECO:0000259" key="3">
    <source>
        <dbReference type="Pfam" id="PF20114"/>
    </source>
</evidence>
<accession>A0A371XJ98</accession>
<feature type="domain" description="DUF6504" evidence="3">
    <location>
        <begin position="449"/>
        <end position="527"/>
    </location>
</feature>
<dbReference type="SUPFAM" id="SSF56672">
    <property type="entry name" value="DNA/RNA polymerases"/>
    <property type="match status" value="1"/>
</dbReference>
<protein>
    <submittedName>
        <fullName evidence="4">DNA polymerase Y family protein</fullName>
    </submittedName>
</protein>
<feature type="domain" description="UmuC" evidence="2">
    <location>
        <begin position="50"/>
        <end position="174"/>
    </location>
</feature>
<sequence>MQENLKKEQSDPPPALLQQTNEQRRYLALWFPFLPTDRQFRTEGGARDETPLVLTDKEHGALKIVAGDERALALGLVSGMTLADARARVPSIRVLPVDEAADGRLVKRLALACEMFTPLVALDPPHGLMLDVTGCAHLFGGEEGLCKRVRQLLVRVGIKVKMSLAGTPDAARALARFGKSVIVLPGMERRAVATLPIAALEARNETTVSLSRAGLKSIGDVSARPLKVLAARFGQPMVDRLKRILGEEDIRITPLRAPPDCIAERQFAEPIGEIDSILSVLSGLAREASVMLERRGLGGRLFEASFFRSDGIVRRLHVETAGSARDPDSILRLLRLKIETLADPLDPGFGFDLVRLSVLQVEAFRQPQKSLDGQQQDESAVAMLVDRLVARQGSGKVLRCVARDSHDPELASGFVPVGSPVVSAEWPEPEKTAPPARPLTLFEPPQTIEAMAEVPDGAPVRFRWRRVLHEVARAEGPERIAAEWWHGEHSRPTRDYYRVEDSQGRRFWLFREGLYERNEGERRWFLHGLFA</sequence>
<dbReference type="CDD" id="cd03468">
    <property type="entry name" value="PolY_like"/>
    <property type="match status" value="1"/>
</dbReference>
<organism evidence="4 5">
    <name type="scientific">Mesorhizobium denitrificans</name>
    <dbReference type="NCBI Taxonomy" id="2294114"/>
    <lineage>
        <taxon>Bacteria</taxon>
        <taxon>Pseudomonadati</taxon>
        <taxon>Pseudomonadota</taxon>
        <taxon>Alphaproteobacteria</taxon>
        <taxon>Hyphomicrobiales</taxon>
        <taxon>Phyllobacteriaceae</taxon>
        <taxon>Mesorhizobium</taxon>
    </lineage>
</organism>
<dbReference type="AlphaFoldDB" id="A0A371XJ98"/>
<dbReference type="PANTHER" id="PTHR35369:SF2">
    <property type="entry name" value="BLR3025 PROTEIN"/>
    <property type="match status" value="1"/>
</dbReference>
<dbReference type="InterPro" id="IPR001126">
    <property type="entry name" value="UmuC"/>
</dbReference>
<evidence type="ECO:0000313" key="5">
    <source>
        <dbReference type="Proteomes" id="UP000262379"/>
    </source>
</evidence>
<dbReference type="InterPro" id="IPR050356">
    <property type="entry name" value="SulA_CellDiv_inhibitor"/>
</dbReference>
<dbReference type="GO" id="GO:0006281">
    <property type="term" value="P:DNA repair"/>
    <property type="evidence" value="ECO:0007669"/>
    <property type="project" value="InterPro"/>
</dbReference>
<dbReference type="EMBL" id="QURN01000001">
    <property type="protein sequence ID" value="RFC69302.1"/>
    <property type="molecule type" value="Genomic_DNA"/>
</dbReference>
<keyword evidence="1" id="KW-0227">DNA damage</keyword>
<dbReference type="InterPro" id="IPR045443">
    <property type="entry name" value="DUF6504"/>
</dbReference>
<proteinExistence type="predicted"/>
<evidence type="ECO:0000256" key="1">
    <source>
        <dbReference type="ARBA" id="ARBA00022763"/>
    </source>
</evidence>
<dbReference type="Proteomes" id="UP000262379">
    <property type="component" value="Unassembled WGS sequence"/>
</dbReference>
<dbReference type="InterPro" id="IPR043502">
    <property type="entry name" value="DNA/RNA_pol_sf"/>
</dbReference>
<comment type="caution">
    <text evidence="4">The sequence shown here is derived from an EMBL/GenBank/DDBJ whole genome shotgun (WGS) entry which is preliminary data.</text>
</comment>